<evidence type="ECO:0000256" key="2">
    <source>
        <dbReference type="SAM" id="SignalP"/>
    </source>
</evidence>
<organism evidence="3 4">
    <name type="scientific">Luteipulveratus halotolerans</name>
    <dbReference type="NCBI Taxonomy" id="1631356"/>
    <lineage>
        <taxon>Bacteria</taxon>
        <taxon>Bacillati</taxon>
        <taxon>Actinomycetota</taxon>
        <taxon>Actinomycetes</taxon>
        <taxon>Micrococcales</taxon>
        <taxon>Dermacoccaceae</taxon>
        <taxon>Luteipulveratus</taxon>
    </lineage>
</organism>
<feature type="chain" id="PRO_5038835201" description="Htaa domain-containing protein" evidence="2">
    <location>
        <begin position="30"/>
        <end position="214"/>
    </location>
</feature>
<name>A0A0L6CNE7_9MICO</name>
<dbReference type="Proteomes" id="UP000037397">
    <property type="component" value="Unassembled WGS sequence"/>
</dbReference>
<feature type="region of interest" description="Disordered" evidence="1">
    <location>
        <begin position="191"/>
        <end position="214"/>
    </location>
</feature>
<accession>A0A0L6CNE7</accession>
<dbReference type="AlphaFoldDB" id="A0A0L6CNE7"/>
<protein>
    <recommendedName>
        <fullName evidence="5">Htaa domain-containing protein</fullName>
    </recommendedName>
</protein>
<evidence type="ECO:0000256" key="1">
    <source>
        <dbReference type="SAM" id="MobiDB-lite"/>
    </source>
</evidence>
<dbReference type="PROSITE" id="PS51318">
    <property type="entry name" value="TAT"/>
    <property type="match status" value="1"/>
</dbReference>
<evidence type="ECO:0000313" key="3">
    <source>
        <dbReference type="EMBL" id="KNX39247.1"/>
    </source>
</evidence>
<evidence type="ECO:0000313" key="4">
    <source>
        <dbReference type="Proteomes" id="UP000037397"/>
    </source>
</evidence>
<dbReference type="EMBL" id="LAIR01000002">
    <property type="protein sequence ID" value="KNX39247.1"/>
    <property type="molecule type" value="Genomic_DNA"/>
</dbReference>
<sequence length="214" mass="22258">MHSNASRRAGGALAVGAVAALALTGAAVAQPSATATDRTTVQRAEGHVTGDAWVKFSVDPQNPLRRFTFDAHGNPYKVADGRIVFGDARGSVSIDHPEPKPDGTVVHHRATVKVDYVMATGPVAVVSGLIDSGSDLPIGERASFTVYDDPRSTRHDRMGFSWGVVDGQCHRAGKAPAPFTSYASGPGYTVKDAPLPRVPAGAEPQVEPGPCPAP</sequence>
<comment type="caution">
    <text evidence="3">The sequence shown here is derived from an EMBL/GenBank/DDBJ whole genome shotgun (WGS) entry which is preliminary data.</text>
</comment>
<keyword evidence="2" id="KW-0732">Signal</keyword>
<feature type="signal peptide" evidence="2">
    <location>
        <begin position="1"/>
        <end position="29"/>
    </location>
</feature>
<gene>
    <name evidence="3" type="ORF">VV01_06290</name>
</gene>
<proteinExistence type="predicted"/>
<evidence type="ECO:0008006" key="5">
    <source>
        <dbReference type="Google" id="ProtNLM"/>
    </source>
</evidence>
<reference evidence="4" key="1">
    <citation type="submission" date="2015-03" db="EMBL/GenBank/DDBJ databases">
        <title>Luteipulveratus halotolerans sp. nov., a novel actinobacterium (Dermacoccaceae) from Sarawak, Malaysia.</title>
        <authorList>
            <person name="Juboi H."/>
            <person name="Basik A."/>
            <person name="Shamsul S.S."/>
            <person name="Arnold P."/>
            <person name="Schmitt E.K."/>
            <person name="Sanglier J.-J."/>
            <person name="Yeo T."/>
        </authorList>
    </citation>
    <scope>NUCLEOTIDE SEQUENCE [LARGE SCALE GENOMIC DNA]</scope>
    <source>
        <strain evidence="4">C296001</strain>
    </source>
</reference>
<dbReference type="InterPro" id="IPR006311">
    <property type="entry name" value="TAT_signal"/>
</dbReference>
<keyword evidence="4" id="KW-1185">Reference proteome</keyword>